<evidence type="ECO:0000256" key="6">
    <source>
        <dbReference type="ARBA" id="ARBA00022824"/>
    </source>
</evidence>
<feature type="domain" description="Fatty acid hydroxylase" evidence="15">
    <location>
        <begin position="43"/>
        <end position="173"/>
    </location>
</feature>
<dbReference type="Proteomes" id="UP001242480">
    <property type="component" value="Unassembled WGS sequence"/>
</dbReference>
<accession>A0ABU0J3C4</accession>
<sequence>MNLNRVLYFGDFVASPLAILGLALVVLAQRDLSAFGLWLLAFAVGCGAWTLVEYIVHRWVYHNVRFFDEMHDAHHQDPLSMIGAPSFVSIAMIFLVFYAPLFFIDRTVAGGFTGGILLGYLAYTLVHHASHHWKLKPGGLLYRARLRHMAHHFHGVEGNYGVTTAFWDHVFATYIEPRRRRAS</sequence>
<keyword evidence="13" id="KW-0275">Fatty acid biosynthesis</keyword>
<evidence type="ECO:0000256" key="10">
    <source>
        <dbReference type="ARBA" id="ARBA00023002"/>
    </source>
</evidence>
<evidence type="ECO:0000256" key="8">
    <source>
        <dbReference type="ARBA" id="ARBA00022833"/>
    </source>
</evidence>
<evidence type="ECO:0000256" key="9">
    <source>
        <dbReference type="ARBA" id="ARBA00022989"/>
    </source>
</evidence>
<keyword evidence="6" id="KW-0256">Endoplasmic reticulum</keyword>
<comment type="cofactor">
    <cofactor evidence="1">
        <name>Zn(2+)</name>
        <dbReference type="ChEBI" id="CHEBI:29105"/>
    </cofactor>
</comment>
<dbReference type="RefSeq" id="WP_307270397.1">
    <property type="nucleotide sequence ID" value="NZ_JAUSVX010000002.1"/>
</dbReference>
<evidence type="ECO:0000256" key="5">
    <source>
        <dbReference type="ARBA" id="ARBA00022723"/>
    </source>
</evidence>
<feature type="transmembrane region" description="Helical" evidence="14">
    <location>
        <begin position="107"/>
        <end position="126"/>
    </location>
</feature>
<keyword evidence="12 14" id="KW-0472">Membrane</keyword>
<evidence type="ECO:0000313" key="17">
    <source>
        <dbReference type="Proteomes" id="UP001242480"/>
    </source>
</evidence>
<protein>
    <submittedName>
        <fullName evidence="16">Sterol desaturase/sphingolipid hydroxylase (Fatty acid hydroxylase superfamily)</fullName>
    </submittedName>
</protein>
<evidence type="ECO:0000256" key="3">
    <source>
        <dbReference type="ARBA" id="ARBA00022516"/>
    </source>
</evidence>
<evidence type="ECO:0000256" key="4">
    <source>
        <dbReference type="ARBA" id="ARBA00022692"/>
    </source>
</evidence>
<keyword evidence="17" id="KW-1185">Reference proteome</keyword>
<keyword evidence="11" id="KW-0443">Lipid metabolism</keyword>
<dbReference type="Pfam" id="PF04116">
    <property type="entry name" value="FA_hydroxylase"/>
    <property type="match status" value="1"/>
</dbReference>
<keyword evidence="5" id="KW-0479">Metal-binding</keyword>
<dbReference type="PANTHER" id="PTHR12863">
    <property type="entry name" value="FATTY ACID HYDROXYLASE"/>
    <property type="match status" value="1"/>
</dbReference>
<proteinExistence type="predicted"/>
<feature type="transmembrane region" description="Helical" evidence="14">
    <location>
        <begin position="78"/>
        <end position="101"/>
    </location>
</feature>
<evidence type="ECO:0000256" key="12">
    <source>
        <dbReference type="ARBA" id="ARBA00023136"/>
    </source>
</evidence>
<evidence type="ECO:0000313" key="16">
    <source>
        <dbReference type="EMBL" id="MDQ0468762.1"/>
    </source>
</evidence>
<evidence type="ECO:0000256" key="14">
    <source>
        <dbReference type="SAM" id="Phobius"/>
    </source>
</evidence>
<evidence type="ECO:0000256" key="1">
    <source>
        <dbReference type="ARBA" id="ARBA00001947"/>
    </source>
</evidence>
<evidence type="ECO:0000256" key="11">
    <source>
        <dbReference type="ARBA" id="ARBA00023098"/>
    </source>
</evidence>
<keyword evidence="9 14" id="KW-1133">Transmembrane helix</keyword>
<keyword evidence="8" id="KW-0862">Zinc</keyword>
<gene>
    <name evidence="16" type="ORF">QO011_001762</name>
</gene>
<comment type="caution">
    <text evidence="16">The sequence shown here is derived from an EMBL/GenBank/DDBJ whole genome shotgun (WGS) entry which is preliminary data.</text>
</comment>
<evidence type="ECO:0000259" key="15">
    <source>
        <dbReference type="Pfam" id="PF04116"/>
    </source>
</evidence>
<organism evidence="16 17">
    <name type="scientific">Labrys wisconsinensis</name>
    <dbReference type="NCBI Taxonomy" id="425677"/>
    <lineage>
        <taxon>Bacteria</taxon>
        <taxon>Pseudomonadati</taxon>
        <taxon>Pseudomonadota</taxon>
        <taxon>Alphaproteobacteria</taxon>
        <taxon>Hyphomicrobiales</taxon>
        <taxon>Xanthobacteraceae</taxon>
        <taxon>Labrys</taxon>
    </lineage>
</organism>
<keyword evidence="7" id="KW-0276">Fatty acid metabolism</keyword>
<reference evidence="16 17" key="1">
    <citation type="submission" date="2023-07" db="EMBL/GenBank/DDBJ databases">
        <title>Genomic Encyclopedia of Type Strains, Phase IV (KMG-IV): sequencing the most valuable type-strain genomes for metagenomic binning, comparative biology and taxonomic classification.</title>
        <authorList>
            <person name="Goeker M."/>
        </authorList>
    </citation>
    <scope>NUCLEOTIDE SEQUENCE [LARGE SCALE GENOMIC DNA]</scope>
    <source>
        <strain evidence="16 17">DSM 19619</strain>
    </source>
</reference>
<dbReference type="PANTHER" id="PTHR12863:SF1">
    <property type="entry name" value="FATTY ACID 2-HYDROXYLASE"/>
    <property type="match status" value="1"/>
</dbReference>
<keyword evidence="3" id="KW-0444">Lipid biosynthesis</keyword>
<feature type="transmembrane region" description="Helical" evidence="14">
    <location>
        <begin position="35"/>
        <end position="57"/>
    </location>
</feature>
<keyword evidence="10" id="KW-0560">Oxidoreductase</keyword>
<evidence type="ECO:0000256" key="2">
    <source>
        <dbReference type="ARBA" id="ARBA00004477"/>
    </source>
</evidence>
<dbReference type="InterPro" id="IPR014430">
    <property type="entry name" value="Scs7"/>
</dbReference>
<evidence type="ECO:0000256" key="7">
    <source>
        <dbReference type="ARBA" id="ARBA00022832"/>
    </source>
</evidence>
<comment type="subcellular location">
    <subcellularLocation>
        <location evidence="2">Endoplasmic reticulum membrane</location>
        <topology evidence="2">Multi-pass membrane protein</topology>
    </subcellularLocation>
</comment>
<keyword evidence="4 14" id="KW-0812">Transmembrane</keyword>
<dbReference type="EMBL" id="JAUSVX010000002">
    <property type="protein sequence ID" value="MDQ0468762.1"/>
    <property type="molecule type" value="Genomic_DNA"/>
</dbReference>
<evidence type="ECO:0000256" key="13">
    <source>
        <dbReference type="ARBA" id="ARBA00023160"/>
    </source>
</evidence>
<dbReference type="InterPro" id="IPR006694">
    <property type="entry name" value="Fatty_acid_hydroxylase"/>
</dbReference>
<name>A0ABU0J3C4_9HYPH</name>
<feature type="transmembrane region" description="Helical" evidence="14">
    <location>
        <begin position="7"/>
        <end position="29"/>
    </location>
</feature>